<evidence type="ECO:0000256" key="1">
    <source>
        <dbReference type="ARBA" id="ARBA00004906"/>
    </source>
</evidence>
<reference evidence="7" key="1">
    <citation type="submission" date="2021-02" db="EMBL/GenBank/DDBJ databases">
        <authorList>
            <person name="Nowell W R."/>
        </authorList>
    </citation>
    <scope>NUCLEOTIDE SEQUENCE</scope>
</reference>
<dbReference type="EMBL" id="CAJNOU010000101">
    <property type="protein sequence ID" value="CAF0864988.1"/>
    <property type="molecule type" value="Genomic_DNA"/>
</dbReference>
<dbReference type="SUPFAM" id="SSF75632">
    <property type="entry name" value="Cullin homology domain"/>
    <property type="match status" value="1"/>
</dbReference>
<evidence type="ECO:0000259" key="6">
    <source>
        <dbReference type="PROSITE" id="PS50069"/>
    </source>
</evidence>
<evidence type="ECO:0000256" key="2">
    <source>
        <dbReference type="ARBA" id="ARBA00006019"/>
    </source>
</evidence>
<dbReference type="FunFam" id="1.20.1310.10:FF:000007">
    <property type="entry name" value="Cullin 1"/>
    <property type="match status" value="1"/>
</dbReference>
<evidence type="ECO:0000256" key="3">
    <source>
        <dbReference type="ARBA" id="ARBA00022786"/>
    </source>
</evidence>
<dbReference type="Pfam" id="PF26557">
    <property type="entry name" value="Cullin_AB"/>
    <property type="match status" value="1"/>
</dbReference>
<dbReference type="InterPro" id="IPR045093">
    <property type="entry name" value="Cullin"/>
</dbReference>
<comment type="caution">
    <text evidence="7">The sequence shown here is derived from an EMBL/GenBank/DDBJ whole genome shotgun (WGS) entry which is preliminary data.</text>
</comment>
<keyword evidence="3" id="KW-0833">Ubl conjugation pathway</keyword>
<dbReference type="Gene3D" id="3.30.230.130">
    <property type="entry name" value="Cullin, Chain C, Domain 2"/>
    <property type="match status" value="1"/>
</dbReference>
<comment type="similarity">
    <text evidence="2 4 5">Belongs to the cullin family.</text>
</comment>
<organism evidence="7 8">
    <name type="scientific">Rotaria sordida</name>
    <dbReference type="NCBI Taxonomy" id="392033"/>
    <lineage>
        <taxon>Eukaryota</taxon>
        <taxon>Metazoa</taxon>
        <taxon>Spiralia</taxon>
        <taxon>Gnathifera</taxon>
        <taxon>Rotifera</taxon>
        <taxon>Eurotatoria</taxon>
        <taxon>Bdelloidea</taxon>
        <taxon>Philodinida</taxon>
        <taxon>Philodinidae</taxon>
        <taxon>Rotaria</taxon>
    </lineage>
</organism>
<evidence type="ECO:0000256" key="5">
    <source>
        <dbReference type="RuleBase" id="RU003829"/>
    </source>
</evidence>
<sequence length="888" mass="103031">VAQRRDEEVNRVESYLDPSTLPALIKKVEEVLIRDQFEAIYTEAKALLHHEKHSDLALLFKLVSPVPNATVEGKKIVEDLIHQMGIDAIERVSASALNDSKLYVETILEIHIKFFQLVQEAFSNEQDFTAVLHKACGKFINNNAVTTAAGNKTKSPELLARYCDVLLRKRSKAVEETDLEEKFNQIMVVFNYIEDKDVFQKFYDKMLAKRLVGQLSASDDYEESMILKLKQACGFKYTSKLERMFQDIGVSKNLIDQYRTYCEKLRLDDIVNFSVMVLSSKSWSFSASPNFVLPVELKKTFEIFTKFYTQQHNGRKLTWLHQYSKGDLQTLYTKPKYILHVSTYQIIILLLFYKFSRWTVERMQDETQIKDDLFLQVLCGLLKSKLIKCAEIDDDDDLDDLKETYIEMNYNIQIVDHFERLVYFISHLRGLSRKLCYPSWNLCEFITKILNHLSALRSLDLGMESSFFLHHWPFKTIQMPLIYLAITLNITGTLLDIMSTEPLSHTLEQLHIKLCDGSYLINSLDAIRLLPRMKALHTFSFVKSYNWDSIVEWTFVNLLTSSNIMPVLRRMNFSLVISVDDLIRMRNSALFTDFRHIDVHYAFIINDDRPHIELLNYVPCGSQSHPRQIASATFISDCWPDNQPFRTPGQNYLTKSKNRQHLFYSLPWIFNEFFQLSVPDRCISELEVFISSSSITKIHSSHLIKLNMSDNLASSTSFFSQIMSSNKIMELHLYRCNRQVSMNLPNVSHLILIDSLDSLNSSSLSLNIRSIQIILHYQCLSFAGGDWTALHSLSTLPLLNSLRIILYGMHIPPDDTNCQIIAKITPKLLDFSFCFRRIYCQDSYDIDAAYKKHCLFIKQLQNCILNLSLNKQAYVFVEKDGCGLIIWF</sequence>
<dbReference type="SUPFAM" id="SSF74788">
    <property type="entry name" value="Cullin repeat-like"/>
    <property type="match status" value="1"/>
</dbReference>
<feature type="non-terminal residue" evidence="7">
    <location>
        <position position="888"/>
    </location>
</feature>
<evidence type="ECO:0000313" key="7">
    <source>
        <dbReference type="EMBL" id="CAF0864988.1"/>
    </source>
</evidence>
<accession>A0A813X9D6</accession>
<dbReference type="PANTHER" id="PTHR11932">
    <property type="entry name" value="CULLIN"/>
    <property type="match status" value="1"/>
</dbReference>
<dbReference type="Proteomes" id="UP000663889">
    <property type="component" value="Unassembled WGS sequence"/>
</dbReference>
<dbReference type="InterPro" id="IPR036317">
    <property type="entry name" value="Cullin_homology_sf"/>
</dbReference>
<gene>
    <name evidence="7" type="ORF">SEV965_LOCUS3817</name>
</gene>
<dbReference type="SMART" id="SM00182">
    <property type="entry name" value="CULLIN"/>
    <property type="match status" value="1"/>
</dbReference>
<dbReference type="AlphaFoldDB" id="A0A813X9D6"/>
<dbReference type="Pfam" id="PF00888">
    <property type="entry name" value="Cullin"/>
    <property type="match status" value="1"/>
</dbReference>
<dbReference type="InterPro" id="IPR059120">
    <property type="entry name" value="Cullin-like_AB"/>
</dbReference>
<name>A0A813X9D6_9BILA</name>
<protein>
    <recommendedName>
        <fullName evidence="6">Cullin family profile domain-containing protein</fullName>
    </recommendedName>
</protein>
<proteinExistence type="inferred from homology"/>
<feature type="domain" description="Cullin family profile" evidence="6">
    <location>
        <begin position="154"/>
        <end position="382"/>
    </location>
</feature>
<dbReference type="PROSITE" id="PS50069">
    <property type="entry name" value="CULLIN_2"/>
    <property type="match status" value="1"/>
</dbReference>
<evidence type="ECO:0000313" key="8">
    <source>
        <dbReference type="Proteomes" id="UP000663889"/>
    </source>
</evidence>
<dbReference type="GO" id="GO:0031625">
    <property type="term" value="F:ubiquitin protein ligase binding"/>
    <property type="evidence" value="ECO:0007669"/>
    <property type="project" value="InterPro"/>
</dbReference>
<dbReference type="InterPro" id="IPR001373">
    <property type="entry name" value="Cullin_N"/>
</dbReference>
<evidence type="ECO:0000256" key="4">
    <source>
        <dbReference type="PROSITE-ProRule" id="PRU00330"/>
    </source>
</evidence>
<dbReference type="Gene3D" id="1.20.1310.10">
    <property type="entry name" value="Cullin Repeats"/>
    <property type="match status" value="2"/>
</dbReference>
<dbReference type="InterPro" id="IPR016159">
    <property type="entry name" value="Cullin_repeat-like_dom_sf"/>
</dbReference>
<comment type="pathway">
    <text evidence="1">Protein modification; protein ubiquitination.</text>
</comment>
<dbReference type="InterPro" id="IPR016158">
    <property type="entry name" value="Cullin_homology"/>
</dbReference>
<dbReference type="FunFam" id="1.20.1310.10:FF:000019">
    <property type="entry name" value="Cullin 1"/>
    <property type="match status" value="1"/>
</dbReference>
<dbReference type="GO" id="GO:0006511">
    <property type="term" value="P:ubiquitin-dependent protein catabolic process"/>
    <property type="evidence" value="ECO:0007669"/>
    <property type="project" value="InterPro"/>
</dbReference>